<feature type="compositionally biased region" description="Basic and acidic residues" evidence="2">
    <location>
        <begin position="636"/>
        <end position="655"/>
    </location>
</feature>
<dbReference type="InterPro" id="IPR018490">
    <property type="entry name" value="cNMP-bd_dom_sf"/>
</dbReference>
<dbReference type="PANTHER" id="PTHR23011:SF28">
    <property type="entry name" value="CYCLIC NUCLEOTIDE-BINDING DOMAIN CONTAINING PROTEIN"/>
    <property type="match status" value="1"/>
</dbReference>
<dbReference type="PROSITE" id="PS00018">
    <property type="entry name" value="EF_HAND_1"/>
    <property type="match status" value="1"/>
</dbReference>
<evidence type="ECO:0000256" key="1">
    <source>
        <dbReference type="ARBA" id="ARBA00022837"/>
    </source>
</evidence>
<feature type="domain" description="Cyclic nucleotide-binding" evidence="3">
    <location>
        <begin position="191"/>
        <end position="306"/>
    </location>
</feature>
<proteinExistence type="predicted"/>
<dbReference type="InterPro" id="IPR018247">
    <property type="entry name" value="EF_Hand_1_Ca_BS"/>
</dbReference>
<feature type="domain" description="Cyclic nucleotide-binding" evidence="3">
    <location>
        <begin position="321"/>
        <end position="426"/>
    </location>
</feature>
<feature type="compositionally biased region" description="Polar residues" evidence="2">
    <location>
        <begin position="592"/>
        <end position="608"/>
    </location>
</feature>
<dbReference type="Gene3D" id="2.60.120.10">
    <property type="entry name" value="Jelly Rolls"/>
    <property type="match status" value="2"/>
</dbReference>
<evidence type="ECO:0000259" key="4">
    <source>
        <dbReference type="PROSITE" id="PS50222"/>
    </source>
</evidence>
<dbReference type="SMART" id="SM00054">
    <property type="entry name" value="EFh"/>
    <property type="match status" value="2"/>
</dbReference>
<dbReference type="PANTHER" id="PTHR23011">
    <property type="entry name" value="CYCLIC NUCLEOTIDE-BINDING DOMAIN CONTAINING PROTEIN"/>
    <property type="match status" value="1"/>
</dbReference>
<dbReference type="PROSITE" id="PS00888">
    <property type="entry name" value="CNMP_BINDING_1"/>
    <property type="match status" value="1"/>
</dbReference>
<evidence type="ECO:0008006" key="7">
    <source>
        <dbReference type="Google" id="ProtNLM"/>
    </source>
</evidence>
<dbReference type="PROSITE" id="PS50222">
    <property type="entry name" value="EF_HAND_2"/>
    <property type="match status" value="1"/>
</dbReference>
<feature type="compositionally biased region" description="Low complexity" evidence="2">
    <location>
        <begin position="551"/>
        <end position="561"/>
    </location>
</feature>
<evidence type="ECO:0000256" key="2">
    <source>
        <dbReference type="SAM" id="MobiDB-lite"/>
    </source>
</evidence>
<dbReference type="Pfam" id="PF00027">
    <property type="entry name" value="cNMP_binding"/>
    <property type="match status" value="2"/>
</dbReference>
<dbReference type="Gene3D" id="1.10.238.10">
    <property type="entry name" value="EF-hand"/>
    <property type="match status" value="1"/>
</dbReference>
<dbReference type="InterPro" id="IPR000595">
    <property type="entry name" value="cNMP-bd_dom"/>
</dbReference>
<keyword evidence="6" id="KW-1185">Reference proteome</keyword>
<dbReference type="CDD" id="cd00038">
    <property type="entry name" value="CAP_ED"/>
    <property type="match status" value="2"/>
</dbReference>
<evidence type="ECO:0000313" key="5">
    <source>
        <dbReference type="EMBL" id="GMI34709.1"/>
    </source>
</evidence>
<dbReference type="PROSITE" id="PS50042">
    <property type="entry name" value="CNMP_BINDING_3"/>
    <property type="match status" value="2"/>
</dbReference>
<dbReference type="SUPFAM" id="SSF51206">
    <property type="entry name" value="cAMP-binding domain-like"/>
    <property type="match status" value="2"/>
</dbReference>
<name>A0ABQ6MX84_9STRA</name>
<evidence type="ECO:0000313" key="6">
    <source>
        <dbReference type="Proteomes" id="UP001165060"/>
    </source>
</evidence>
<dbReference type="InterPro" id="IPR002048">
    <property type="entry name" value="EF_hand_dom"/>
</dbReference>
<keyword evidence="1" id="KW-0106">Calcium</keyword>
<organism evidence="5 6">
    <name type="scientific">Tetraparma gracilis</name>
    <dbReference type="NCBI Taxonomy" id="2962635"/>
    <lineage>
        <taxon>Eukaryota</taxon>
        <taxon>Sar</taxon>
        <taxon>Stramenopiles</taxon>
        <taxon>Ochrophyta</taxon>
        <taxon>Bolidophyceae</taxon>
        <taxon>Parmales</taxon>
        <taxon>Triparmaceae</taxon>
        <taxon>Tetraparma</taxon>
    </lineage>
</organism>
<dbReference type="EMBL" id="BRYB01001837">
    <property type="protein sequence ID" value="GMI34709.1"/>
    <property type="molecule type" value="Genomic_DNA"/>
</dbReference>
<dbReference type="SUPFAM" id="SSF47473">
    <property type="entry name" value="EF-hand"/>
    <property type="match status" value="1"/>
</dbReference>
<feature type="compositionally biased region" description="Low complexity" evidence="2">
    <location>
        <begin position="571"/>
        <end position="580"/>
    </location>
</feature>
<sequence length="669" mass="75695">MVKSASSAHLSHVVTADEANSLADNRAAAIAVKKLAEYMAEHKEGILQIFREFDTSHDGLLQPEEIEKGLIKLEIEVTGSQIKALIAFLDKGGGGEVDLAELDECIKEYRRAKKAGQVDEMIKDHSNDPKDEVFPNWLVDRKDFRLVFTRFQEKDEMDENEQIIKSFRVDKDNRTHEDLQRISQWMEKRAILPGLGARRLVELAKSVVFDEVEKGYKLCTQGETGDAFYIIFSGSVRVIINGSVVGELLAGDGFGERSLETDEPRSATCIASEKSQCVVVKGHEYKLMMKMHQAKKFKQAMSFLQLDCKNVRTWTYPKIFKLSAVLVRRMFKEGDVIVKQGEESNVMYLLFKGSVAVQKEVLYVTENRWPDLNNEYTVVKHEKMVALHLQDLECGDHFGEEMILGHDTRQYSVVANEKCEVFAINKGDVMNFFKGNQIQSEIKQETAMLYEGAEKIKARHEEKKRQQMLYKEIKGMAFGGKYKERAGLNVKKKIRRKQRGGLEATLRKLNQQSWERSAKGLDAEAHDQHDEIQLGGDEASVGSRASQVSKGGRSAASGRSSQLGLPPNPLVLPVLRSSVSVRRESQSERQSTMRASVSMPTLNRSVSSFADDEVGGRPPRHKGDDGIMRLRQKYGSRQEDEERRHLAKEKEDAMRRRGGKLAPIPRRKG</sequence>
<dbReference type="InterPro" id="IPR014710">
    <property type="entry name" value="RmlC-like_jellyroll"/>
</dbReference>
<accession>A0ABQ6MX84</accession>
<feature type="region of interest" description="Disordered" evidence="2">
    <location>
        <begin position="532"/>
        <end position="669"/>
    </location>
</feature>
<dbReference type="Proteomes" id="UP001165060">
    <property type="component" value="Unassembled WGS sequence"/>
</dbReference>
<dbReference type="SMART" id="SM00100">
    <property type="entry name" value="cNMP"/>
    <property type="match status" value="2"/>
</dbReference>
<dbReference type="PRINTS" id="PR00103">
    <property type="entry name" value="CAMPKINASE"/>
</dbReference>
<dbReference type="InterPro" id="IPR011992">
    <property type="entry name" value="EF-hand-dom_pair"/>
</dbReference>
<feature type="domain" description="EF-hand" evidence="4">
    <location>
        <begin position="41"/>
        <end position="76"/>
    </location>
</feature>
<gene>
    <name evidence="5" type="ORF">TeGR_g8691</name>
</gene>
<comment type="caution">
    <text evidence="5">The sequence shown here is derived from an EMBL/GenBank/DDBJ whole genome shotgun (WGS) entry which is preliminary data.</text>
</comment>
<evidence type="ECO:0000259" key="3">
    <source>
        <dbReference type="PROSITE" id="PS50042"/>
    </source>
</evidence>
<dbReference type="CDD" id="cd00051">
    <property type="entry name" value="EFh"/>
    <property type="match status" value="1"/>
</dbReference>
<dbReference type="InterPro" id="IPR018488">
    <property type="entry name" value="cNMP-bd_CS"/>
</dbReference>
<protein>
    <recommendedName>
        <fullName evidence="7">Calmodulin</fullName>
    </recommendedName>
</protein>
<reference evidence="5 6" key="1">
    <citation type="journal article" date="2023" name="Commun. Biol.">
        <title>Genome analysis of Parmales, the sister group of diatoms, reveals the evolutionary specialization of diatoms from phago-mixotrophs to photoautotrophs.</title>
        <authorList>
            <person name="Ban H."/>
            <person name="Sato S."/>
            <person name="Yoshikawa S."/>
            <person name="Yamada K."/>
            <person name="Nakamura Y."/>
            <person name="Ichinomiya M."/>
            <person name="Sato N."/>
            <person name="Blanc-Mathieu R."/>
            <person name="Endo H."/>
            <person name="Kuwata A."/>
            <person name="Ogata H."/>
        </authorList>
    </citation>
    <scope>NUCLEOTIDE SEQUENCE [LARGE SCALE GENOMIC DNA]</scope>
</reference>